<name>A0A4R8QEN6_9PEZI</name>
<organism evidence="2 3">
    <name type="scientific">Colletotrichum spinosum</name>
    <dbReference type="NCBI Taxonomy" id="1347390"/>
    <lineage>
        <taxon>Eukaryota</taxon>
        <taxon>Fungi</taxon>
        <taxon>Dikarya</taxon>
        <taxon>Ascomycota</taxon>
        <taxon>Pezizomycotina</taxon>
        <taxon>Sordariomycetes</taxon>
        <taxon>Hypocreomycetidae</taxon>
        <taxon>Glomerellales</taxon>
        <taxon>Glomerellaceae</taxon>
        <taxon>Colletotrichum</taxon>
        <taxon>Colletotrichum orbiculare species complex</taxon>
    </lineage>
</organism>
<feature type="compositionally biased region" description="Low complexity" evidence="1">
    <location>
        <begin position="250"/>
        <end position="269"/>
    </location>
</feature>
<feature type="region of interest" description="Disordered" evidence="1">
    <location>
        <begin position="564"/>
        <end position="591"/>
    </location>
</feature>
<feature type="compositionally biased region" description="Basic and acidic residues" evidence="1">
    <location>
        <begin position="310"/>
        <end position="319"/>
    </location>
</feature>
<sequence>MSAVKNLRAMFEQKQDASPPDRGRSPGLSSNGTETPPPARPLSKIRTNFVAIEKDGRIGLRRDPSNESSVSQRRLSNHTEGDASVSGQSDRTMATEETSGGYKTSVVSETIPESPRRPDMVKSSSGSPVRNLGAVTDKPSHNPDKHVDIETPMPELLPGDPTQKTPETAAVNGAAAANAAPAPKTALAKDAAKTASKRGPSLAPPAAIVKARSKTPTRSPTTTKAPGLPYATTKTTKLDTTRKIEKTSEKPAATTPKTSSKPTGSQKKPAPVQISPPGGTGFVKPKPKSPTRPVKLPPSLMAPTAASVSKLKDAPRETLSRASGNVGRPGSRASAAGTTASKTLKRQKSVINHPRPSIGPPPKKTLQDHPLTKKEKEIDEGFLARMMRPTQSSSSKTTEKAPVTPPRHRSSTQGSGKLSSASTSVSPKRTIKHAVARTGSPFPKRNAPIQDVAQDVAKVETAEQAVDLAQQAEPAVEVRPEVQETKAPATPEPLLEPRTMDSFSDKTSESAAPGLYTSSGSEVPGEERPESPEFDDLTQQTAKLTIKEGDDGELKSPDEFEELLSDEKENELAEAVPSTGEATTEIQTVTA</sequence>
<evidence type="ECO:0000313" key="2">
    <source>
        <dbReference type="EMBL" id="TDZ34484.1"/>
    </source>
</evidence>
<dbReference type="AlphaFoldDB" id="A0A4R8QEN6"/>
<comment type="caution">
    <text evidence="2">The sequence shown here is derived from an EMBL/GenBank/DDBJ whole genome shotgun (WGS) entry which is preliminary data.</text>
</comment>
<evidence type="ECO:0000256" key="1">
    <source>
        <dbReference type="SAM" id="MobiDB-lite"/>
    </source>
</evidence>
<feature type="compositionally biased region" description="Basic and acidic residues" evidence="1">
    <location>
        <begin position="236"/>
        <end position="249"/>
    </location>
</feature>
<feature type="compositionally biased region" description="Polar residues" evidence="1">
    <location>
        <begin position="411"/>
        <end position="427"/>
    </location>
</feature>
<feature type="compositionally biased region" description="Basic and acidic residues" evidence="1">
    <location>
        <begin position="138"/>
        <end position="149"/>
    </location>
</feature>
<proteinExistence type="predicted"/>
<accession>A0A4R8QEN6</accession>
<dbReference type="Proteomes" id="UP000295083">
    <property type="component" value="Unassembled WGS sequence"/>
</dbReference>
<feature type="compositionally biased region" description="Basic and acidic residues" evidence="1">
    <location>
        <begin position="365"/>
        <end position="379"/>
    </location>
</feature>
<feature type="compositionally biased region" description="Low complexity" evidence="1">
    <location>
        <begin position="330"/>
        <end position="341"/>
    </location>
</feature>
<reference evidence="2 3" key="1">
    <citation type="submission" date="2018-11" db="EMBL/GenBank/DDBJ databases">
        <title>Genome sequence and assembly of Colletotrichum spinosum.</title>
        <authorList>
            <person name="Gan P."/>
            <person name="Shirasu K."/>
        </authorList>
    </citation>
    <scope>NUCLEOTIDE SEQUENCE [LARGE SCALE GENOMIC DNA]</scope>
    <source>
        <strain evidence="2 3">CBS 515.97</strain>
    </source>
</reference>
<feature type="compositionally biased region" description="Low complexity" evidence="1">
    <location>
        <begin position="168"/>
        <end position="189"/>
    </location>
</feature>
<feature type="compositionally biased region" description="Basic and acidic residues" evidence="1">
    <location>
        <begin position="52"/>
        <end position="65"/>
    </location>
</feature>
<feature type="compositionally biased region" description="Polar residues" evidence="1">
    <location>
        <begin position="580"/>
        <end position="591"/>
    </location>
</feature>
<keyword evidence="3" id="KW-1185">Reference proteome</keyword>
<gene>
    <name evidence="2" type="ORF">C8035_v010619</name>
</gene>
<evidence type="ECO:0000313" key="3">
    <source>
        <dbReference type="Proteomes" id="UP000295083"/>
    </source>
</evidence>
<feature type="compositionally biased region" description="Low complexity" evidence="1">
    <location>
        <begin position="214"/>
        <end position="225"/>
    </location>
</feature>
<feature type="compositionally biased region" description="Basic and acidic residues" evidence="1">
    <location>
        <begin position="11"/>
        <end position="24"/>
    </location>
</feature>
<feature type="compositionally biased region" description="Polar residues" evidence="1">
    <location>
        <begin position="85"/>
        <end position="108"/>
    </location>
</feature>
<feature type="region of interest" description="Disordered" evidence="1">
    <location>
        <begin position="470"/>
        <end position="541"/>
    </location>
</feature>
<protein>
    <submittedName>
        <fullName evidence="2">Uncharacterized protein</fullName>
    </submittedName>
</protein>
<dbReference type="EMBL" id="QAPG01000053">
    <property type="protein sequence ID" value="TDZ34484.1"/>
    <property type="molecule type" value="Genomic_DNA"/>
</dbReference>
<feature type="region of interest" description="Disordered" evidence="1">
    <location>
        <begin position="1"/>
        <end position="447"/>
    </location>
</feature>